<evidence type="ECO:0000313" key="2">
    <source>
        <dbReference type="Proteomes" id="UP000516370"/>
    </source>
</evidence>
<dbReference type="Gene3D" id="3.30.70.1070">
    <property type="entry name" value="Sporulation related repeat"/>
    <property type="match status" value="1"/>
</dbReference>
<organism evidence="1 2">
    <name type="scientific">Marinomonas arctica</name>
    <dbReference type="NCBI Taxonomy" id="383750"/>
    <lineage>
        <taxon>Bacteria</taxon>
        <taxon>Pseudomonadati</taxon>
        <taxon>Pseudomonadota</taxon>
        <taxon>Gammaproteobacteria</taxon>
        <taxon>Oceanospirillales</taxon>
        <taxon>Oceanospirillaceae</taxon>
        <taxon>Marinomonas</taxon>
    </lineage>
</organism>
<gene>
    <name evidence="1" type="ORF">IBG28_09340</name>
</gene>
<proteinExistence type="predicted"/>
<sequence>MRKFFFAFLVLLLVGIGLSLLLPKPQPSSQYLSQQTNYTISQDSLFAPLPMTEFLLITPPPNDVVFTLRLGLYSQLQQAVNAAESMDLSSKAFIVKVVDNNREWYLLLLNQYPTAEKAEQQKRVLENQKISATLMLLPKDLKMSKS</sequence>
<reference evidence="1 2" key="1">
    <citation type="submission" date="2020-09" db="EMBL/GenBank/DDBJ databases">
        <title>Complete genome sequence of an Arctic sea ice bacterium Marinomonas arctica BSI20414.</title>
        <authorList>
            <person name="Liao L."/>
            <person name="Chen B."/>
        </authorList>
    </citation>
    <scope>NUCLEOTIDE SEQUENCE [LARGE SCALE GENOMIC DNA]</scope>
    <source>
        <strain evidence="1 2">BSI20414</strain>
    </source>
</reference>
<dbReference type="EMBL" id="CP061081">
    <property type="protein sequence ID" value="QNT07775.1"/>
    <property type="molecule type" value="Genomic_DNA"/>
</dbReference>
<dbReference type="Proteomes" id="UP000516370">
    <property type="component" value="Chromosome"/>
</dbReference>
<keyword evidence="2" id="KW-1185">Reference proteome</keyword>
<dbReference type="InterPro" id="IPR036680">
    <property type="entry name" value="SPOR-like_sf"/>
</dbReference>
<dbReference type="SUPFAM" id="SSF110997">
    <property type="entry name" value="Sporulation related repeat"/>
    <property type="match status" value="1"/>
</dbReference>
<dbReference type="AlphaFoldDB" id="A0A7H1JBA9"/>
<accession>A0A7H1JBA9</accession>
<dbReference type="OrthoDB" id="6106246at2"/>
<evidence type="ECO:0000313" key="1">
    <source>
        <dbReference type="EMBL" id="QNT07775.1"/>
    </source>
</evidence>
<name>A0A7H1JBA9_9GAMM</name>
<protein>
    <recommendedName>
        <fullName evidence="3">SPOR domain-containing protein</fullName>
    </recommendedName>
</protein>
<dbReference type="RefSeq" id="WP_111607580.1">
    <property type="nucleotide sequence ID" value="NZ_BMLJ01000006.1"/>
</dbReference>
<dbReference type="GO" id="GO:0042834">
    <property type="term" value="F:peptidoglycan binding"/>
    <property type="evidence" value="ECO:0007669"/>
    <property type="project" value="InterPro"/>
</dbReference>
<evidence type="ECO:0008006" key="3">
    <source>
        <dbReference type="Google" id="ProtNLM"/>
    </source>
</evidence>
<dbReference type="KEGG" id="mard:IBG28_09340"/>